<accession>A0AA41VC37</accession>
<dbReference type="Proteomes" id="UP001177140">
    <property type="component" value="Unassembled WGS sequence"/>
</dbReference>
<evidence type="ECO:0000313" key="2">
    <source>
        <dbReference type="Proteomes" id="UP001177140"/>
    </source>
</evidence>
<keyword evidence="2" id="KW-1185">Reference proteome</keyword>
<protein>
    <submittedName>
        <fullName evidence="1">Uncharacterized protein</fullName>
    </submittedName>
</protein>
<evidence type="ECO:0000313" key="1">
    <source>
        <dbReference type="EMBL" id="MCL7036888.1"/>
    </source>
</evidence>
<comment type="caution">
    <text evidence="1">The sequence shown here is derived from an EMBL/GenBank/DDBJ whole genome shotgun (WGS) entry which is preliminary data.</text>
</comment>
<sequence>MQTTMLKFGTAFHPPTSMIKKPQTHYTIFPKINITNNMPFHIASCCKKDLPKNSILTNDNDKLQTHVSALEAIFSVAKRNDLILLEHNGIEIIEVVQHVVDHIKLWEFTLLCELGSENLTISGNTVLNLTLINEENKEKMWLIYTSVECKDGDEREMKGEIKDALNAHKELKRNPKFVGVDSMNPGRKIDVIGHVTCSKLKTPNFEHYMEVRKNVLSEIDVIRRKHGGT</sequence>
<name>A0AA41VC37_PAPNU</name>
<gene>
    <name evidence="1" type="ORF">MKW94_006583</name>
</gene>
<organism evidence="1 2">
    <name type="scientific">Papaver nudicaule</name>
    <name type="common">Iceland poppy</name>
    <dbReference type="NCBI Taxonomy" id="74823"/>
    <lineage>
        <taxon>Eukaryota</taxon>
        <taxon>Viridiplantae</taxon>
        <taxon>Streptophyta</taxon>
        <taxon>Embryophyta</taxon>
        <taxon>Tracheophyta</taxon>
        <taxon>Spermatophyta</taxon>
        <taxon>Magnoliopsida</taxon>
        <taxon>Ranunculales</taxon>
        <taxon>Papaveraceae</taxon>
        <taxon>Papaveroideae</taxon>
        <taxon>Papaver</taxon>
    </lineage>
</organism>
<reference evidence="1" key="1">
    <citation type="submission" date="2022-03" db="EMBL/GenBank/DDBJ databases">
        <title>A functionally conserved STORR gene fusion in Papaver species that diverged 16.8 million years ago.</title>
        <authorList>
            <person name="Catania T."/>
        </authorList>
    </citation>
    <scope>NUCLEOTIDE SEQUENCE</scope>
    <source>
        <strain evidence="1">S-191538</strain>
    </source>
</reference>
<dbReference type="EMBL" id="JAJJMA010173211">
    <property type="protein sequence ID" value="MCL7036888.1"/>
    <property type="molecule type" value="Genomic_DNA"/>
</dbReference>
<dbReference type="AlphaFoldDB" id="A0AA41VC37"/>
<proteinExistence type="predicted"/>